<accession>A0A506Y6C5</accession>
<feature type="domain" description="HTH tetR-type" evidence="5">
    <location>
        <begin position="18"/>
        <end position="77"/>
    </location>
</feature>
<proteinExistence type="predicted"/>
<keyword evidence="2 4" id="KW-0238">DNA-binding</keyword>
<dbReference type="OrthoDB" id="3192968at2"/>
<dbReference type="PANTHER" id="PTHR30055:SF234">
    <property type="entry name" value="HTH-TYPE TRANSCRIPTIONAL REGULATOR BETI"/>
    <property type="match status" value="1"/>
</dbReference>
<evidence type="ECO:0000256" key="3">
    <source>
        <dbReference type="ARBA" id="ARBA00023163"/>
    </source>
</evidence>
<dbReference type="InterPro" id="IPR001647">
    <property type="entry name" value="HTH_TetR"/>
</dbReference>
<name>A0A506Y6C5_9MICO</name>
<dbReference type="Gene3D" id="1.10.357.10">
    <property type="entry name" value="Tetracycline Repressor, domain 2"/>
    <property type="match status" value="1"/>
</dbReference>
<dbReference type="Proteomes" id="UP000316252">
    <property type="component" value="Unassembled WGS sequence"/>
</dbReference>
<dbReference type="InterPro" id="IPR036271">
    <property type="entry name" value="Tet_transcr_reg_TetR-rel_C_sf"/>
</dbReference>
<dbReference type="AlphaFoldDB" id="A0A506Y6C5"/>
<evidence type="ECO:0000259" key="5">
    <source>
        <dbReference type="PROSITE" id="PS50977"/>
    </source>
</evidence>
<dbReference type="InterPro" id="IPR049445">
    <property type="entry name" value="TetR_SbtR-like_C"/>
</dbReference>
<evidence type="ECO:0000256" key="4">
    <source>
        <dbReference type="PROSITE-ProRule" id="PRU00335"/>
    </source>
</evidence>
<dbReference type="Pfam" id="PF00440">
    <property type="entry name" value="TetR_N"/>
    <property type="match status" value="1"/>
</dbReference>
<dbReference type="SUPFAM" id="SSF46689">
    <property type="entry name" value="Homeodomain-like"/>
    <property type="match status" value="1"/>
</dbReference>
<reference evidence="6 7" key="1">
    <citation type="submission" date="2019-06" db="EMBL/GenBank/DDBJ databases">
        <authorList>
            <person name="Li F."/>
        </authorList>
    </citation>
    <scope>NUCLEOTIDE SEQUENCE [LARGE SCALE GENOMIC DNA]</scope>
    <source>
        <strain evidence="6 7">10F1D-1</strain>
    </source>
</reference>
<keyword evidence="3" id="KW-0804">Transcription</keyword>
<keyword evidence="7" id="KW-1185">Reference proteome</keyword>
<dbReference type="GO" id="GO:0000976">
    <property type="term" value="F:transcription cis-regulatory region binding"/>
    <property type="evidence" value="ECO:0007669"/>
    <property type="project" value="TreeGrafter"/>
</dbReference>
<feature type="DNA-binding region" description="H-T-H motif" evidence="4">
    <location>
        <begin position="40"/>
        <end position="59"/>
    </location>
</feature>
<dbReference type="GO" id="GO:0003700">
    <property type="term" value="F:DNA-binding transcription factor activity"/>
    <property type="evidence" value="ECO:0007669"/>
    <property type="project" value="TreeGrafter"/>
</dbReference>
<dbReference type="PROSITE" id="PS50977">
    <property type="entry name" value="HTH_TETR_2"/>
    <property type="match status" value="1"/>
</dbReference>
<dbReference type="Pfam" id="PF21597">
    <property type="entry name" value="TetR_C_43"/>
    <property type="match status" value="1"/>
</dbReference>
<evidence type="ECO:0000313" key="7">
    <source>
        <dbReference type="Proteomes" id="UP000316252"/>
    </source>
</evidence>
<gene>
    <name evidence="6" type="ORF">FJ657_07400</name>
</gene>
<evidence type="ECO:0000256" key="2">
    <source>
        <dbReference type="ARBA" id="ARBA00023125"/>
    </source>
</evidence>
<dbReference type="PRINTS" id="PR00455">
    <property type="entry name" value="HTHTETR"/>
</dbReference>
<keyword evidence="1" id="KW-0805">Transcription regulation</keyword>
<evidence type="ECO:0000313" key="6">
    <source>
        <dbReference type="EMBL" id="TPW76568.1"/>
    </source>
</evidence>
<evidence type="ECO:0000256" key="1">
    <source>
        <dbReference type="ARBA" id="ARBA00023015"/>
    </source>
</evidence>
<dbReference type="SUPFAM" id="SSF48498">
    <property type="entry name" value="Tetracyclin repressor-like, C-terminal domain"/>
    <property type="match status" value="1"/>
</dbReference>
<dbReference type="EMBL" id="VHQG01000002">
    <property type="protein sequence ID" value="TPW76568.1"/>
    <property type="molecule type" value="Genomic_DNA"/>
</dbReference>
<comment type="caution">
    <text evidence="6">The sequence shown here is derived from an EMBL/GenBank/DDBJ whole genome shotgun (WGS) entry which is preliminary data.</text>
</comment>
<organism evidence="6 7">
    <name type="scientific">Schumannella soli</name>
    <dbReference type="NCBI Taxonomy" id="2590779"/>
    <lineage>
        <taxon>Bacteria</taxon>
        <taxon>Bacillati</taxon>
        <taxon>Actinomycetota</taxon>
        <taxon>Actinomycetes</taxon>
        <taxon>Micrococcales</taxon>
        <taxon>Microbacteriaceae</taxon>
        <taxon>Schumannella</taxon>
    </lineage>
</organism>
<dbReference type="InterPro" id="IPR009057">
    <property type="entry name" value="Homeodomain-like_sf"/>
</dbReference>
<sequence>MLDQLAGVVQRPKRADAARNYDALVAAAREIFARDGSGASLEEIARSAGVGIGTLYRNFPTRDDLIEAVYVEEVQSLVLAAQATESLPSEKALGAWLERFLEYVGTKRALLEGLNNRESTVFAQCRSVMYGSGEPVLQRAQAAGAVRGDVSISDVVRLISGVAGVVVDDDAQRDRLIQLAMDGLRPVA</sequence>
<protein>
    <submittedName>
        <fullName evidence="6">TetR/AcrR family transcriptional regulator</fullName>
    </submittedName>
</protein>
<dbReference type="InterPro" id="IPR050109">
    <property type="entry name" value="HTH-type_TetR-like_transc_reg"/>
</dbReference>
<dbReference type="PANTHER" id="PTHR30055">
    <property type="entry name" value="HTH-TYPE TRANSCRIPTIONAL REGULATOR RUTR"/>
    <property type="match status" value="1"/>
</dbReference>